<sequence>MENKEQQNVLCETKQQVYENYVAFQNFFEQLPNQITSLKKQYILDVATVNSRFVILCLGALSSAALTARISPSFIKVTRNTVLTYVGAGLFVVPEVFNPYLIFRQ</sequence>
<evidence type="ECO:0000313" key="3">
    <source>
        <dbReference type="Proteomes" id="UP000688137"/>
    </source>
</evidence>
<feature type="transmembrane region" description="Helical" evidence="1">
    <location>
        <begin position="82"/>
        <end position="103"/>
    </location>
</feature>
<dbReference type="AlphaFoldDB" id="A0A8S1MGP0"/>
<comment type="caution">
    <text evidence="2">The sequence shown here is derived from an EMBL/GenBank/DDBJ whole genome shotgun (WGS) entry which is preliminary data.</text>
</comment>
<keyword evidence="3" id="KW-1185">Reference proteome</keyword>
<accession>A0A8S1MGP0</accession>
<evidence type="ECO:0000313" key="2">
    <source>
        <dbReference type="EMBL" id="CAD8079577.1"/>
    </source>
</evidence>
<organism evidence="2 3">
    <name type="scientific">Paramecium primaurelia</name>
    <dbReference type="NCBI Taxonomy" id="5886"/>
    <lineage>
        <taxon>Eukaryota</taxon>
        <taxon>Sar</taxon>
        <taxon>Alveolata</taxon>
        <taxon>Ciliophora</taxon>
        <taxon>Intramacronucleata</taxon>
        <taxon>Oligohymenophorea</taxon>
        <taxon>Peniculida</taxon>
        <taxon>Parameciidae</taxon>
        <taxon>Paramecium</taxon>
    </lineage>
</organism>
<keyword evidence="1" id="KW-0472">Membrane</keyword>
<evidence type="ECO:0000256" key="1">
    <source>
        <dbReference type="SAM" id="Phobius"/>
    </source>
</evidence>
<feature type="transmembrane region" description="Helical" evidence="1">
    <location>
        <begin position="49"/>
        <end position="70"/>
    </location>
</feature>
<proteinExistence type="predicted"/>
<keyword evidence="1" id="KW-1133">Transmembrane helix</keyword>
<name>A0A8S1MGP0_PARPR</name>
<dbReference type="OMA" id="EQQNVLC"/>
<dbReference type="EMBL" id="CAJJDM010000063">
    <property type="protein sequence ID" value="CAD8079577.1"/>
    <property type="molecule type" value="Genomic_DNA"/>
</dbReference>
<keyword evidence="1" id="KW-0812">Transmembrane</keyword>
<reference evidence="2" key="1">
    <citation type="submission" date="2021-01" db="EMBL/GenBank/DDBJ databases">
        <authorList>
            <consortium name="Genoscope - CEA"/>
            <person name="William W."/>
        </authorList>
    </citation>
    <scope>NUCLEOTIDE SEQUENCE</scope>
</reference>
<protein>
    <submittedName>
        <fullName evidence="2">Uncharacterized protein</fullName>
    </submittedName>
</protein>
<gene>
    <name evidence="2" type="ORF">PPRIM_AZ9-3.1.T0620095</name>
</gene>
<dbReference type="Proteomes" id="UP000688137">
    <property type="component" value="Unassembled WGS sequence"/>
</dbReference>